<dbReference type="InterPro" id="IPR046335">
    <property type="entry name" value="LacI/GalR-like_sensor"/>
</dbReference>
<proteinExistence type="predicted"/>
<organism evidence="6 7">
    <name type="scientific">Herbiconiux moechotypicola</name>
    <dbReference type="NCBI Taxonomy" id="637393"/>
    <lineage>
        <taxon>Bacteria</taxon>
        <taxon>Bacillati</taxon>
        <taxon>Actinomycetota</taxon>
        <taxon>Actinomycetes</taxon>
        <taxon>Micrococcales</taxon>
        <taxon>Microbacteriaceae</taxon>
        <taxon>Herbiconiux</taxon>
    </lineage>
</organism>
<name>A0ABN3DQV7_9MICO</name>
<keyword evidence="7" id="KW-1185">Reference proteome</keyword>
<accession>A0ABN3DQV7</accession>
<dbReference type="Pfam" id="PF13377">
    <property type="entry name" value="Peripla_BP_3"/>
    <property type="match status" value="1"/>
</dbReference>
<evidence type="ECO:0000313" key="6">
    <source>
        <dbReference type="EMBL" id="GAA2239300.1"/>
    </source>
</evidence>
<feature type="domain" description="HTH lacI-type" evidence="5">
    <location>
        <begin position="21"/>
        <end position="75"/>
    </location>
</feature>
<dbReference type="InterPro" id="IPR000843">
    <property type="entry name" value="HTH_LacI"/>
</dbReference>
<dbReference type="InterPro" id="IPR028082">
    <property type="entry name" value="Peripla_BP_I"/>
</dbReference>
<dbReference type="SUPFAM" id="SSF47413">
    <property type="entry name" value="lambda repressor-like DNA-binding domains"/>
    <property type="match status" value="1"/>
</dbReference>
<keyword evidence="1" id="KW-0805">Transcription regulation</keyword>
<dbReference type="Gene3D" id="1.10.260.40">
    <property type="entry name" value="lambda repressor-like DNA-binding domains"/>
    <property type="match status" value="1"/>
</dbReference>
<evidence type="ECO:0000256" key="2">
    <source>
        <dbReference type="ARBA" id="ARBA00023125"/>
    </source>
</evidence>
<dbReference type="PANTHER" id="PTHR30146">
    <property type="entry name" value="LACI-RELATED TRANSCRIPTIONAL REPRESSOR"/>
    <property type="match status" value="1"/>
</dbReference>
<feature type="region of interest" description="Disordered" evidence="4">
    <location>
        <begin position="1"/>
        <end position="44"/>
    </location>
</feature>
<dbReference type="PANTHER" id="PTHR30146:SF153">
    <property type="entry name" value="LACTOSE OPERON REPRESSOR"/>
    <property type="match status" value="1"/>
</dbReference>
<keyword evidence="3" id="KW-0804">Transcription</keyword>
<dbReference type="SUPFAM" id="SSF53822">
    <property type="entry name" value="Periplasmic binding protein-like I"/>
    <property type="match status" value="1"/>
</dbReference>
<protein>
    <submittedName>
        <fullName evidence="6">LacI family DNA-binding transcriptional regulator</fullName>
    </submittedName>
</protein>
<keyword evidence="2 6" id="KW-0238">DNA-binding</keyword>
<dbReference type="PROSITE" id="PS50932">
    <property type="entry name" value="HTH_LACI_2"/>
    <property type="match status" value="1"/>
</dbReference>
<dbReference type="SMART" id="SM00354">
    <property type="entry name" value="HTH_LACI"/>
    <property type="match status" value="1"/>
</dbReference>
<dbReference type="CDD" id="cd01574">
    <property type="entry name" value="PBP1_LacI"/>
    <property type="match status" value="1"/>
</dbReference>
<gene>
    <name evidence="6" type="ORF">GCM10009851_25720</name>
</gene>
<evidence type="ECO:0000256" key="4">
    <source>
        <dbReference type="SAM" id="MobiDB-lite"/>
    </source>
</evidence>
<dbReference type="CDD" id="cd01392">
    <property type="entry name" value="HTH_LacI"/>
    <property type="match status" value="1"/>
</dbReference>
<dbReference type="Proteomes" id="UP001500929">
    <property type="component" value="Unassembled WGS sequence"/>
</dbReference>
<evidence type="ECO:0000256" key="3">
    <source>
        <dbReference type="ARBA" id="ARBA00023163"/>
    </source>
</evidence>
<dbReference type="EMBL" id="BAAAQY010000007">
    <property type="protein sequence ID" value="GAA2239300.1"/>
    <property type="molecule type" value="Genomic_DNA"/>
</dbReference>
<evidence type="ECO:0000256" key="1">
    <source>
        <dbReference type="ARBA" id="ARBA00023015"/>
    </source>
</evidence>
<feature type="compositionally biased region" description="Polar residues" evidence="4">
    <location>
        <begin position="32"/>
        <end position="44"/>
    </location>
</feature>
<comment type="caution">
    <text evidence="6">The sequence shown here is derived from an EMBL/GenBank/DDBJ whole genome shotgun (WGS) entry which is preliminary data.</text>
</comment>
<evidence type="ECO:0000259" key="5">
    <source>
        <dbReference type="PROSITE" id="PS50932"/>
    </source>
</evidence>
<sequence>MTETVNTGAGAVPGGGRRRAPSMGDVARHAGVSSQTVSRVSNGLTNVDDSTRQRVLESMQALGYRPNGAARALKSGRFNNIGVIMFTLATLGNMKTLDAIAVEAAAADYSVTLIAVPDQTLGAVSGAYRRLSDQAVDGVLILFEARLLDQGEIHLPPGLPVVVIDSDSGSGYPVVDADQAEGARLATQHLLDLGHRQVEHVAGPASSFSGAHRAASWRATLEAAGIAPRAVHHGDWSTESGYRIGLELGRRDDVTAIFAANDQMALGVMRALHELGRDIPGEISVVGFDDIEEAHSFWPPLTTVRQNFHEVGRLAMERLLAEIAGTGAHSGTTLVPTELVVRASTAPPA</sequence>
<dbReference type="GO" id="GO:0003677">
    <property type="term" value="F:DNA binding"/>
    <property type="evidence" value="ECO:0007669"/>
    <property type="project" value="UniProtKB-KW"/>
</dbReference>
<dbReference type="Pfam" id="PF00356">
    <property type="entry name" value="LacI"/>
    <property type="match status" value="1"/>
</dbReference>
<dbReference type="InterPro" id="IPR010982">
    <property type="entry name" value="Lambda_DNA-bd_dom_sf"/>
</dbReference>
<reference evidence="6 7" key="1">
    <citation type="journal article" date="2019" name="Int. J. Syst. Evol. Microbiol.">
        <title>The Global Catalogue of Microorganisms (GCM) 10K type strain sequencing project: providing services to taxonomists for standard genome sequencing and annotation.</title>
        <authorList>
            <consortium name="The Broad Institute Genomics Platform"/>
            <consortium name="The Broad Institute Genome Sequencing Center for Infectious Disease"/>
            <person name="Wu L."/>
            <person name="Ma J."/>
        </authorList>
    </citation>
    <scope>NUCLEOTIDE SEQUENCE [LARGE SCALE GENOMIC DNA]</scope>
    <source>
        <strain evidence="6 7">JCM 16117</strain>
    </source>
</reference>
<evidence type="ECO:0000313" key="7">
    <source>
        <dbReference type="Proteomes" id="UP001500929"/>
    </source>
</evidence>
<dbReference type="Gene3D" id="3.40.50.2300">
    <property type="match status" value="2"/>
</dbReference>